<dbReference type="Gene3D" id="2.170.130.10">
    <property type="entry name" value="TonB-dependent receptor, plug domain"/>
    <property type="match status" value="1"/>
</dbReference>
<dbReference type="Pfam" id="PF07715">
    <property type="entry name" value="Plug"/>
    <property type="match status" value="1"/>
</dbReference>
<evidence type="ECO:0000256" key="3">
    <source>
        <dbReference type="ARBA" id="ARBA00022452"/>
    </source>
</evidence>
<keyword evidence="5 9" id="KW-0732">Signal</keyword>
<comment type="caution">
    <text evidence="11">The sequence shown here is derived from an EMBL/GenBank/DDBJ whole genome shotgun (WGS) entry which is preliminary data.</text>
</comment>
<name>A0A495PZG8_9FLAO</name>
<accession>A0A495PZG8</accession>
<keyword evidence="2 8" id="KW-0813">Transport</keyword>
<evidence type="ECO:0000259" key="10">
    <source>
        <dbReference type="Pfam" id="PF07715"/>
    </source>
</evidence>
<evidence type="ECO:0000256" key="1">
    <source>
        <dbReference type="ARBA" id="ARBA00004571"/>
    </source>
</evidence>
<dbReference type="RefSeq" id="WP_121344661.1">
    <property type="nucleotide sequence ID" value="NZ_RBLG01000001.1"/>
</dbReference>
<organism evidence="11 12">
    <name type="scientific">Gillisia mitskevichiae</name>
    <dbReference type="NCBI Taxonomy" id="270921"/>
    <lineage>
        <taxon>Bacteria</taxon>
        <taxon>Pseudomonadati</taxon>
        <taxon>Bacteroidota</taxon>
        <taxon>Flavobacteriia</taxon>
        <taxon>Flavobacteriales</taxon>
        <taxon>Flavobacteriaceae</taxon>
        <taxon>Gillisia</taxon>
    </lineage>
</organism>
<dbReference type="InterPro" id="IPR037066">
    <property type="entry name" value="Plug_dom_sf"/>
</dbReference>
<reference evidence="11 12" key="1">
    <citation type="submission" date="2018-10" db="EMBL/GenBank/DDBJ databases">
        <title>Genomic Encyclopedia of Archaeal and Bacterial Type Strains, Phase II (KMG-II): from individual species to whole genera.</title>
        <authorList>
            <person name="Goeker M."/>
        </authorList>
    </citation>
    <scope>NUCLEOTIDE SEQUENCE [LARGE SCALE GENOMIC DNA]</scope>
    <source>
        <strain evidence="11 12">DSM 19839</strain>
    </source>
</reference>
<evidence type="ECO:0000313" key="12">
    <source>
        <dbReference type="Proteomes" id="UP000276282"/>
    </source>
</evidence>
<gene>
    <name evidence="11" type="ORF">BC962_0888</name>
</gene>
<evidence type="ECO:0000256" key="2">
    <source>
        <dbReference type="ARBA" id="ARBA00022448"/>
    </source>
</evidence>
<keyword evidence="4 8" id="KW-0812">Transmembrane</keyword>
<feature type="signal peptide" evidence="9">
    <location>
        <begin position="1"/>
        <end position="19"/>
    </location>
</feature>
<dbReference type="SUPFAM" id="SSF56935">
    <property type="entry name" value="Porins"/>
    <property type="match status" value="1"/>
</dbReference>
<dbReference type="Proteomes" id="UP000276282">
    <property type="component" value="Unassembled WGS sequence"/>
</dbReference>
<dbReference type="OrthoDB" id="9795928at2"/>
<dbReference type="AlphaFoldDB" id="A0A495PZG8"/>
<dbReference type="EMBL" id="RBLG01000001">
    <property type="protein sequence ID" value="RKS55914.1"/>
    <property type="molecule type" value="Genomic_DNA"/>
</dbReference>
<keyword evidence="12" id="KW-1185">Reference proteome</keyword>
<dbReference type="PROSITE" id="PS52016">
    <property type="entry name" value="TONB_DEPENDENT_REC_3"/>
    <property type="match status" value="1"/>
</dbReference>
<sequence>MKIKIMMLLSIFFSLASLAQTGSISGTVLDATTQEPLEGASVVIRGTNTGVSANESGKYSLKDLKPEKYMIDVFFIGYKSMSTEVVVTDGAAITQNFILEMSSSVMDEVVLSANRRPQKVTRAPATIAIIGAEEISNYAGSVGELASRQKGVDYVRSGVQGTGINIRGFNSAFNSKNLQIEDARISSLVATGLPFGSFTTITKDDIERVEIILGPNAALYGPNAHNGLVATLTKDPRTSEGTDVAVSAGNQSVFSARLRHAMKVNDKLSFKVWGEHTQGEEFDYVDSVYVGTTAYPELELDKDFSTTKYGGAVYYGLSDKTDIITSYGHSNNSNLGVTNAGRNQIKDWSIDYIQAKLVSPHFYANLYHTWSKTEETYAINQRTQNYVSFINNGFTEQEALQRSFTEQWFPIEGIPDGGVSLPRGSVFEDASRRFNAEAQYNNDLGAFSYVIGAQYQQDRADSNNTYLLDADGPIVIDQTGIYGQLEYSFDDAGVDLLFVGRYDDHELYGGNFIPKAAIVKNFDFGSFRATYGKGIAAPSILNLSGNLFGGLVLGNGDGFTLENGTVIAPLKVETISSYEIGYKGKIAGDKLFLDVNAYYNQSEDFLSPLINISATSPVATRGSTPIGDVISGSTGAFVLTYLNFGSVDTYGADLGLNYYINDNHRLSFNYSYFDFNLDEDDLANDANKDGVVTKTDLPINTPKNKMGLGYFYSSDKFYGSVYGRYVEQYDFFSGINIAAETQDLNGDGTNDILENARNGRTWNYGPLGDFVNVDLNVGYHITENLAIGASITNLFGSEVREFVASPTIGRLFQVELKYHLPIEALRK</sequence>
<keyword evidence="3 8" id="KW-1134">Transmembrane beta strand</keyword>
<dbReference type="Gene3D" id="2.60.40.1120">
    <property type="entry name" value="Carboxypeptidase-like, regulatory domain"/>
    <property type="match status" value="1"/>
</dbReference>
<dbReference type="SUPFAM" id="SSF49464">
    <property type="entry name" value="Carboxypeptidase regulatory domain-like"/>
    <property type="match status" value="1"/>
</dbReference>
<proteinExistence type="inferred from homology"/>
<evidence type="ECO:0000256" key="7">
    <source>
        <dbReference type="ARBA" id="ARBA00023237"/>
    </source>
</evidence>
<comment type="similarity">
    <text evidence="8">Belongs to the TonB-dependent receptor family.</text>
</comment>
<dbReference type="Pfam" id="PF13715">
    <property type="entry name" value="CarbopepD_reg_2"/>
    <property type="match status" value="1"/>
</dbReference>
<dbReference type="GO" id="GO:0009279">
    <property type="term" value="C:cell outer membrane"/>
    <property type="evidence" value="ECO:0007669"/>
    <property type="project" value="UniProtKB-SubCell"/>
</dbReference>
<keyword evidence="6 8" id="KW-0472">Membrane</keyword>
<dbReference type="InterPro" id="IPR012910">
    <property type="entry name" value="Plug_dom"/>
</dbReference>
<dbReference type="Gene3D" id="2.40.170.20">
    <property type="entry name" value="TonB-dependent receptor, beta-barrel domain"/>
    <property type="match status" value="1"/>
</dbReference>
<evidence type="ECO:0000256" key="9">
    <source>
        <dbReference type="SAM" id="SignalP"/>
    </source>
</evidence>
<evidence type="ECO:0000256" key="6">
    <source>
        <dbReference type="ARBA" id="ARBA00023136"/>
    </source>
</evidence>
<protein>
    <submittedName>
        <fullName evidence="11">Iron complex outermembrane receptor protein</fullName>
    </submittedName>
</protein>
<evidence type="ECO:0000313" key="11">
    <source>
        <dbReference type="EMBL" id="RKS55914.1"/>
    </source>
</evidence>
<keyword evidence="11" id="KW-0675">Receptor</keyword>
<evidence type="ECO:0000256" key="4">
    <source>
        <dbReference type="ARBA" id="ARBA00022692"/>
    </source>
</evidence>
<dbReference type="InterPro" id="IPR036942">
    <property type="entry name" value="Beta-barrel_TonB_sf"/>
</dbReference>
<dbReference type="GO" id="GO:0015344">
    <property type="term" value="F:siderophore uptake transmembrane transporter activity"/>
    <property type="evidence" value="ECO:0007669"/>
    <property type="project" value="TreeGrafter"/>
</dbReference>
<feature type="domain" description="TonB-dependent receptor plug" evidence="10">
    <location>
        <begin position="121"/>
        <end position="227"/>
    </location>
</feature>
<evidence type="ECO:0000256" key="8">
    <source>
        <dbReference type="PROSITE-ProRule" id="PRU01360"/>
    </source>
</evidence>
<feature type="chain" id="PRO_5019848028" evidence="9">
    <location>
        <begin position="20"/>
        <end position="827"/>
    </location>
</feature>
<dbReference type="InterPro" id="IPR008969">
    <property type="entry name" value="CarboxyPept-like_regulatory"/>
</dbReference>
<dbReference type="PANTHER" id="PTHR30069:SF29">
    <property type="entry name" value="HEMOGLOBIN AND HEMOGLOBIN-HAPTOGLOBIN-BINDING PROTEIN 1-RELATED"/>
    <property type="match status" value="1"/>
</dbReference>
<evidence type="ECO:0000256" key="5">
    <source>
        <dbReference type="ARBA" id="ARBA00022729"/>
    </source>
</evidence>
<dbReference type="InterPro" id="IPR039426">
    <property type="entry name" value="TonB-dep_rcpt-like"/>
</dbReference>
<comment type="subcellular location">
    <subcellularLocation>
        <location evidence="1 8">Cell outer membrane</location>
        <topology evidence="1 8">Multi-pass membrane protein</topology>
    </subcellularLocation>
</comment>
<keyword evidence="7 8" id="KW-0998">Cell outer membrane</keyword>
<dbReference type="PANTHER" id="PTHR30069">
    <property type="entry name" value="TONB-DEPENDENT OUTER MEMBRANE RECEPTOR"/>
    <property type="match status" value="1"/>
</dbReference>
<dbReference type="GO" id="GO:0044718">
    <property type="term" value="P:siderophore transmembrane transport"/>
    <property type="evidence" value="ECO:0007669"/>
    <property type="project" value="TreeGrafter"/>
</dbReference>